<dbReference type="NCBIfam" id="NF047707">
    <property type="entry name" value="LIC13341_fam"/>
    <property type="match status" value="1"/>
</dbReference>
<accession>A0A2P2E2V8</accession>
<sequence length="345" mass="39647">MREGLWGKDSEKPLRILGSKQINLDEDPSLEILVLSQSGQSEAISAYKKLEGEWKFLWKQEFNLMSMGENHYELSSLNWKSGQAPGRERKSLEGDCIKRIVVSELPGDGFNSVFMEVLVDEPPIGLFSVPFVYRKGSKVLDGFQLKEHPELVRTKRIDFDYNEKEKSFRIFPTNPNYAQEFVFNGFEFIPNVPMQPVPSLVSVSVEPKFELGKESKVILYFKNRGNFTSVTYLSLSFPEGGKFRFSETSQGVKIYQIGQSVYNTVLRKLVPAEKPLLEATKESWSTGFKYGVSFYFIPESKEELKVLLRTSYRLNRDVFTIPNRDSIFKTEIDQQGFPSYPLVIK</sequence>
<proteinExistence type="predicted"/>
<keyword evidence="2" id="KW-1185">Reference proteome</keyword>
<dbReference type="AlphaFoldDB" id="A0A2P2E2V8"/>
<gene>
    <name evidence="1" type="ORF">LPTSP4_27390</name>
</gene>
<organism evidence="1 2">
    <name type="scientific">Leptospira ryugenii</name>
    <dbReference type="NCBI Taxonomy" id="1917863"/>
    <lineage>
        <taxon>Bacteria</taxon>
        <taxon>Pseudomonadati</taxon>
        <taxon>Spirochaetota</taxon>
        <taxon>Spirochaetia</taxon>
        <taxon>Leptospirales</taxon>
        <taxon>Leptospiraceae</taxon>
        <taxon>Leptospira</taxon>
    </lineage>
</organism>
<comment type="caution">
    <text evidence="1">The sequence shown here is derived from an EMBL/GenBank/DDBJ whole genome shotgun (WGS) entry which is preliminary data.</text>
</comment>
<name>A0A2P2E2V8_9LEPT</name>
<dbReference type="EMBL" id="BFBB01000008">
    <property type="protein sequence ID" value="GBF51207.1"/>
    <property type="molecule type" value="Genomic_DNA"/>
</dbReference>
<protein>
    <submittedName>
        <fullName evidence="1">Putative lipoprotein</fullName>
    </submittedName>
</protein>
<evidence type="ECO:0000313" key="2">
    <source>
        <dbReference type="Proteomes" id="UP000245133"/>
    </source>
</evidence>
<evidence type="ECO:0000313" key="1">
    <source>
        <dbReference type="EMBL" id="GBF51207.1"/>
    </source>
</evidence>
<reference evidence="1 2" key="1">
    <citation type="submission" date="2018-02" db="EMBL/GenBank/DDBJ databases">
        <title>Novel Leptospira species isolated from soil and water in Japan.</title>
        <authorList>
            <person name="Nakao R."/>
            <person name="Masuzawa T."/>
        </authorList>
    </citation>
    <scope>NUCLEOTIDE SEQUENCE [LARGE SCALE GENOMIC DNA]</scope>
    <source>
        <strain evidence="1 2">YH101</strain>
    </source>
</reference>
<keyword evidence="1" id="KW-0449">Lipoprotein</keyword>
<dbReference type="Proteomes" id="UP000245133">
    <property type="component" value="Unassembled WGS sequence"/>
</dbReference>